<gene>
    <name evidence="1" type="ORF">MM415A00138_0021</name>
</gene>
<evidence type="ECO:0000313" key="1">
    <source>
        <dbReference type="EMBL" id="QJI05208.1"/>
    </source>
</evidence>
<proteinExistence type="predicted"/>
<sequence length="412" mass="43292">MMATITSAATGNWSAGGTWVGGVAPVGTDDVVIASGHIVTKDTAAGAPDCASLVVNGTLAIGSNGVVVTNGCTGAAAGEISGGNNAVLTVGSFPSGMGAKLNITATTGNEATITTGSNTNNYLDHKTPTLQFVDFILPGSSYIRNQWTSFATVEDCWFDTDSGWLVSVGTQWAQRYKRCFFSGATNAAVYGNIGYYVFENCEIGYERDGTSTACTNLIDSIGDCTVELHNCKINVTNLWTGAAAGERSILRSQGHNQVAGDWLIDYAYLGQILKSTASKKTGDYGIEFVPRTGCDDDSAMNFIFAVDIPIPVASGDTVAPSIYVYNATADLDLQDAAGRMIFELDPGDEWGLNEIIDVNTLADVYLNWRQVVFTGGTAGGTAKKGTVLLRISLKRYIASAVVYLADLDPGVS</sequence>
<protein>
    <submittedName>
        <fullName evidence="1">Uncharacterized protein</fullName>
    </submittedName>
</protein>
<organism evidence="1">
    <name type="scientific">viral metagenome</name>
    <dbReference type="NCBI Taxonomy" id="1070528"/>
    <lineage>
        <taxon>unclassified sequences</taxon>
        <taxon>metagenomes</taxon>
        <taxon>organismal metagenomes</taxon>
    </lineage>
</organism>
<reference evidence="1" key="1">
    <citation type="submission" date="2020-03" db="EMBL/GenBank/DDBJ databases">
        <title>The deep terrestrial virosphere.</title>
        <authorList>
            <person name="Holmfeldt K."/>
            <person name="Nilsson E."/>
            <person name="Simone D."/>
            <person name="Lopez-Fernandez M."/>
            <person name="Wu X."/>
            <person name="de Brujin I."/>
            <person name="Lundin D."/>
            <person name="Andersson A."/>
            <person name="Bertilsson S."/>
            <person name="Dopson M."/>
        </authorList>
    </citation>
    <scope>NUCLEOTIDE SEQUENCE</scope>
    <source>
        <strain evidence="1">MM415A00138</strain>
    </source>
</reference>
<dbReference type="EMBL" id="MT145196">
    <property type="protein sequence ID" value="QJI05208.1"/>
    <property type="molecule type" value="Genomic_DNA"/>
</dbReference>
<dbReference type="AlphaFoldDB" id="A0A6M3Y6X2"/>
<accession>A0A6M3Y6X2</accession>
<name>A0A6M3Y6X2_9ZZZZ</name>